<name>A0AAV4SL52_9ARAC</name>
<gene>
    <name evidence="1" type="ORF">CDAR_207031</name>
</gene>
<dbReference type="AlphaFoldDB" id="A0AAV4SL52"/>
<evidence type="ECO:0000313" key="2">
    <source>
        <dbReference type="Proteomes" id="UP001054837"/>
    </source>
</evidence>
<protein>
    <submittedName>
        <fullName evidence="1">Uncharacterized protein</fullName>
    </submittedName>
</protein>
<keyword evidence="2" id="KW-1185">Reference proteome</keyword>
<organism evidence="1 2">
    <name type="scientific">Caerostris darwini</name>
    <dbReference type="NCBI Taxonomy" id="1538125"/>
    <lineage>
        <taxon>Eukaryota</taxon>
        <taxon>Metazoa</taxon>
        <taxon>Ecdysozoa</taxon>
        <taxon>Arthropoda</taxon>
        <taxon>Chelicerata</taxon>
        <taxon>Arachnida</taxon>
        <taxon>Araneae</taxon>
        <taxon>Araneomorphae</taxon>
        <taxon>Entelegynae</taxon>
        <taxon>Araneoidea</taxon>
        <taxon>Araneidae</taxon>
        <taxon>Caerostris</taxon>
    </lineage>
</organism>
<evidence type="ECO:0000313" key="1">
    <source>
        <dbReference type="EMBL" id="GIY35153.1"/>
    </source>
</evidence>
<proteinExistence type="predicted"/>
<comment type="caution">
    <text evidence="1">The sequence shown here is derived from an EMBL/GenBank/DDBJ whole genome shotgun (WGS) entry which is preliminary data.</text>
</comment>
<sequence length="71" mass="8536">MSDRKYQYSETTTLVENMFWNACINFFILNGRRHYPMIFFIRLHTQGSSLEVCCTTITRGERCNLQEDFQE</sequence>
<accession>A0AAV4SL52</accession>
<reference evidence="1 2" key="1">
    <citation type="submission" date="2021-06" db="EMBL/GenBank/DDBJ databases">
        <title>Caerostris darwini draft genome.</title>
        <authorList>
            <person name="Kono N."/>
            <person name="Arakawa K."/>
        </authorList>
    </citation>
    <scope>NUCLEOTIDE SEQUENCE [LARGE SCALE GENOMIC DNA]</scope>
</reference>
<dbReference type="EMBL" id="BPLQ01008142">
    <property type="protein sequence ID" value="GIY35153.1"/>
    <property type="molecule type" value="Genomic_DNA"/>
</dbReference>
<dbReference type="Proteomes" id="UP001054837">
    <property type="component" value="Unassembled WGS sequence"/>
</dbReference>